<dbReference type="SUPFAM" id="SSF48452">
    <property type="entry name" value="TPR-like"/>
    <property type="match status" value="1"/>
</dbReference>
<organism evidence="4 5">
    <name type="scientific">Epilithonimonas mollis</name>
    <dbReference type="NCBI Taxonomy" id="216903"/>
    <lineage>
        <taxon>Bacteria</taxon>
        <taxon>Pseudomonadati</taxon>
        <taxon>Bacteroidota</taxon>
        <taxon>Flavobacteriia</taxon>
        <taxon>Flavobacteriales</taxon>
        <taxon>Weeksellaceae</taxon>
        <taxon>Chryseobacterium group</taxon>
        <taxon>Epilithonimonas</taxon>
    </lineage>
</organism>
<dbReference type="STRING" id="216903.SAMN05444371_2947"/>
<dbReference type="AlphaFoldDB" id="A0A1M6TUA7"/>
<sequence length="502" mass="58439">MNNFLLKIFLLSSCFFSVCLYAQDKNRQKIDQLFKLTEKYSWENRIKALKYAQQALTIAEKINDPEKKSYSYVYIAQVLSFLGVTDSSLDYLSKASDERYTSGDKVLQAFIKQEKSANFGRLGLNDQVLKENEQIILLLDQINTPKAARIRLRAYGNIAAHYMNIGEYKLALHYTNLAENSSKDSLLQKTEHIKGAISNLQVNKGYLYLYGYKNQDSAFYYFKKALATVIDEKEESKSSAFKAMGEYYSLRQNQEKSLHYYLLAVKDIENRKLNILNYKAELFKKISDLYAKLGHTKQSESFLELYNRENQITVNSNPENIRKAVDVILSETNKTRDDEYTGIVTIFLTLIIMVIIISIGHHQSRNKKIKKVLEQTESRLAMKRRLIAANEAEKLLLQGKIHNTSGELLSLVKSRDLSFYHRFNEIYPDFQRKLLLINRDISSSEFILLAYVYLDIETKDIADLTYKSIRTVQNRKYNLRKKLGLKSNQDFHIWLKELMTDL</sequence>
<dbReference type="Gene3D" id="1.10.10.10">
    <property type="entry name" value="Winged helix-like DNA-binding domain superfamily/Winged helix DNA-binding domain"/>
    <property type="match status" value="1"/>
</dbReference>
<dbReference type="SMART" id="SM00421">
    <property type="entry name" value="HTH_LUXR"/>
    <property type="match status" value="1"/>
</dbReference>
<proteinExistence type="predicted"/>
<evidence type="ECO:0000259" key="3">
    <source>
        <dbReference type="SMART" id="SM00421"/>
    </source>
</evidence>
<name>A0A1M6TUA7_9FLAO</name>
<dbReference type="GO" id="GO:0003677">
    <property type="term" value="F:DNA binding"/>
    <property type="evidence" value="ECO:0007669"/>
    <property type="project" value="InterPro"/>
</dbReference>
<feature type="chain" id="PRO_5012002797" description="HTH luxR-type domain-containing protein" evidence="2">
    <location>
        <begin position="23"/>
        <end position="502"/>
    </location>
</feature>
<keyword evidence="1" id="KW-0812">Transmembrane</keyword>
<dbReference type="Proteomes" id="UP000184498">
    <property type="component" value="Unassembled WGS sequence"/>
</dbReference>
<feature type="domain" description="HTH luxR-type" evidence="3">
    <location>
        <begin position="438"/>
        <end position="495"/>
    </location>
</feature>
<dbReference type="GO" id="GO:0006355">
    <property type="term" value="P:regulation of DNA-templated transcription"/>
    <property type="evidence" value="ECO:0007669"/>
    <property type="project" value="InterPro"/>
</dbReference>
<evidence type="ECO:0000313" key="4">
    <source>
        <dbReference type="EMBL" id="SHK60531.1"/>
    </source>
</evidence>
<keyword evidence="2" id="KW-0732">Signal</keyword>
<gene>
    <name evidence="4" type="ORF">SAMN05444371_2947</name>
</gene>
<keyword evidence="1" id="KW-0472">Membrane</keyword>
<dbReference type="Gene3D" id="1.25.40.10">
    <property type="entry name" value="Tetratricopeptide repeat domain"/>
    <property type="match status" value="2"/>
</dbReference>
<accession>A0A1M6TUA7</accession>
<evidence type="ECO:0000256" key="2">
    <source>
        <dbReference type="SAM" id="SignalP"/>
    </source>
</evidence>
<dbReference type="SUPFAM" id="SSF46894">
    <property type="entry name" value="C-terminal effector domain of the bipartite response regulators"/>
    <property type="match status" value="1"/>
</dbReference>
<keyword evidence="5" id="KW-1185">Reference proteome</keyword>
<keyword evidence="1" id="KW-1133">Transmembrane helix</keyword>
<protein>
    <recommendedName>
        <fullName evidence="3">HTH luxR-type domain-containing protein</fullName>
    </recommendedName>
</protein>
<dbReference type="InterPro" id="IPR000792">
    <property type="entry name" value="Tscrpt_reg_LuxR_C"/>
</dbReference>
<dbReference type="InterPro" id="IPR016032">
    <property type="entry name" value="Sig_transdc_resp-reg_C-effctor"/>
</dbReference>
<evidence type="ECO:0000256" key="1">
    <source>
        <dbReference type="SAM" id="Phobius"/>
    </source>
</evidence>
<feature type="transmembrane region" description="Helical" evidence="1">
    <location>
        <begin position="340"/>
        <end position="360"/>
    </location>
</feature>
<dbReference type="InterPro" id="IPR011990">
    <property type="entry name" value="TPR-like_helical_dom_sf"/>
</dbReference>
<dbReference type="EMBL" id="FRAM01000004">
    <property type="protein sequence ID" value="SHK60531.1"/>
    <property type="molecule type" value="Genomic_DNA"/>
</dbReference>
<dbReference type="InterPro" id="IPR036388">
    <property type="entry name" value="WH-like_DNA-bd_sf"/>
</dbReference>
<reference evidence="5" key="1">
    <citation type="submission" date="2016-11" db="EMBL/GenBank/DDBJ databases">
        <authorList>
            <person name="Varghese N."/>
            <person name="Submissions S."/>
        </authorList>
    </citation>
    <scope>NUCLEOTIDE SEQUENCE [LARGE SCALE GENOMIC DNA]</scope>
    <source>
        <strain evidence="5">DSM 18016</strain>
    </source>
</reference>
<feature type="signal peptide" evidence="2">
    <location>
        <begin position="1"/>
        <end position="22"/>
    </location>
</feature>
<evidence type="ECO:0000313" key="5">
    <source>
        <dbReference type="Proteomes" id="UP000184498"/>
    </source>
</evidence>